<dbReference type="Proteomes" id="UP000218810">
    <property type="component" value="Unassembled WGS sequence"/>
</dbReference>
<protein>
    <recommendedName>
        <fullName evidence="1">PPM-type phosphatase domain-containing protein</fullName>
    </recommendedName>
</protein>
<sequence>MTGAAGGGRPVPESVGVGRTAVVEGAPADLTWGWATDTGRRRERNEDAVLADRTVFLVADGMGGHSRGDVASRTVLTAMAALAGRTDATVQDCVEVVRTAATAIADLGAGDRRPAGTTLSGALVTCSGDAPYWLVVNIGDSRTYLWRSGRLEQITVDHSAVRELIDAGEITAAEARTHPERNVITRAVGSGLEPRADVWMVPRHPGDVLVVCTDGVTGELDDHSVSDLVRRTPDPGALALALVAMAVGAGGRDNASAVVVAVSGTPPAECDVTEDLPRPDQEYRR</sequence>
<proteinExistence type="predicted"/>
<organism evidence="2 3">
    <name type="scientific">Dietzia natronolimnaea</name>
    <dbReference type="NCBI Taxonomy" id="161920"/>
    <lineage>
        <taxon>Bacteria</taxon>
        <taxon>Bacillati</taxon>
        <taxon>Actinomycetota</taxon>
        <taxon>Actinomycetes</taxon>
        <taxon>Mycobacteriales</taxon>
        <taxon>Dietziaceae</taxon>
        <taxon>Dietzia</taxon>
    </lineage>
</organism>
<accession>A0A2A2WQ64</accession>
<evidence type="ECO:0000313" key="3">
    <source>
        <dbReference type="Proteomes" id="UP000218810"/>
    </source>
</evidence>
<dbReference type="InterPro" id="IPR036457">
    <property type="entry name" value="PPM-type-like_dom_sf"/>
</dbReference>
<dbReference type="InterPro" id="IPR015655">
    <property type="entry name" value="PP2C"/>
</dbReference>
<dbReference type="PANTHER" id="PTHR47992">
    <property type="entry name" value="PROTEIN PHOSPHATASE"/>
    <property type="match status" value="1"/>
</dbReference>
<dbReference type="OrthoDB" id="9801841at2"/>
<dbReference type="Gene3D" id="3.60.40.10">
    <property type="entry name" value="PPM-type phosphatase domain"/>
    <property type="match status" value="1"/>
</dbReference>
<dbReference type="AlphaFoldDB" id="A0A2A2WQ64"/>
<dbReference type="SMART" id="SM00332">
    <property type="entry name" value="PP2Cc"/>
    <property type="match status" value="1"/>
</dbReference>
<evidence type="ECO:0000313" key="2">
    <source>
        <dbReference type="EMBL" id="PAY23330.1"/>
    </source>
</evidence>
<dbReference type="RefSeq" id="WP_095718049.1">
    <property type="nucleotide sequence ID" value="NZ_NTGA01000015.1"/>
</dbReference>
<dbReference type="EMBL" id="NTGA01000015">
    <property type="protein sequence ID" value="PAY23330.1"/>
    <property type="molecule type" value="Genomic_DNA"/>
</dbReference>
<feature type="domain" description="PPM-type phosphatase" evidence="1">
    <location>
        <begin position="31"/>
        <end position="262"/>
    </location>
</feature>
<reference evidence="3" key="1">
    <citation type="submission" date="2017-09" db="EMBL/GenBank/DDBJ databases">
        <authorList>
            <person name="Zhang Y."/>
            <person name="Huang X."/>
            <person name="Liu J."/>
            <person name="Lu L."/>
            <person name="Peng K."/>
        </authorList>
    </citation>
    <scope>NUCLEOTIDE SEQUENCE [LARGE SCALE GENOMIC DNA]</scope>
    <source>
        <strain evidence="3">S-XJ-1</strain>
    </source>
</reference>
<dbReference type="PROSITE" id="PS51746">
    <property type="entry name" value="PPM_2"/>
    <property type="match status" value="1"/>
</dbReference>
<keyword evidence="3" id="KW-1185">Reference proteome</keyword>
<dbReference type="SMART" id="SM00331">
    <property type="entry name" value="PP2C_SIG"/>
    <property type="match status" value="1"/>
</dbReference>
<dbReference type="InterPro" id="IPR001932">
    <property type="entry name" value="PPM-type_phosphatase-like_dom"/>
</dbReference>
<name>A0A2A2WQ64_9ACTN</name>
<dbReference type="GO" id="GO:0004722">
    <property type="term" value="F:protein serine/threonine phosphatase activity"/>
    <property type="evidence" value="ECO:0007669"/>
    <property type="project" value="InterPro"/>
</dbReference>
<gene>
    <name evidence="2" type="ORF">CEY15_08390</name>
</gene>
<dbReference type="CDD" id="cd00143">
    <property type="entry name" value="PP2Cc"/>
    <property type="match status" value="1"/>
</dbReference>
<dbReference type="Pfam" id="PF13672">
    <property type="entry name" value="PP2C_2"/>
    <property type="match status" value="1"/>
</dbReference>
<evidence type="ECO:0000259" key="1">
    <source>
        <dbReference type="PROSITE" id="PS51746"/>
    </source>
</evidence>
<dbReference type="SUPFAM" id="SSF81606">
    <property type="entry name" value="PP2C-like"/>
    <property type="match status" value="1"/>
</dbReference>
<comment type="caution">
    <text evidence="2">The sequence shown here is derived from an EMBL/GenBank/DDBJ whole genome shotgun (WGS) entry which is preliminary data.</text>
</comment>